<reference evidence="3" key="1">
    <citation type="submission" date="2021-03" db="EMBL/GenBank/DDBJ databases">
        <title>Sagittula salina sp. nov. strain M10.9X isolated from the marine waste.</title>
        <authorList>
            <person name="Satari L."/>
            <person name="Molina-Menor E."/>
            <person name="Vidal-Verdu A."/>
            <person name="Pascual J."/>
            <person name="Pereto J."/>
            <person name="Porcar M."/>
        </authorList>
    </citation>
    <scope>NUCLEOTIDE SEQUENCE</scope>
    <source>
        <strain evidence="3">M10.9X</strain>
    </source>
</reference>
<dbReference type="Pfam" id="PF12850">
    <property type="entry name" value="Metallophos_2"/>
    <property type="match status" value="1"/>
</dbReference>
<protein>
    <submittedName>
        <fullName evidence="3">Metallophosphoesterase</fullName>
    </submittedName>
</protein>
<dbReference type="Proteomes" id="UP000675940">
    <property type="component" value="Unassembled WGS sequence"/>
</dbReference>
<name>A0A940MND8_9RHOB</name>
<dbReference type="AlphaFoldDB" id="A0A940MND8"/>
<dbReference type="RefSeq" id="WP_209364028.1">
    <property type="nucleotide sequence ID" value="NZ_JAGISH010000023.1"/>
</dbReference>
<dbReference type="GO" id="GO:0005737">
    <property type="term" value="C:cytoplasm"/>
    <property type="evidence" value="ECO:0007669"/>
    <property type="project" value="TreeGrafter"/>
</dbReference>
<comment type="similarity">
    <text evidence="1">Belongs to the metallophosphoesterase superfamily. YfcE family.</text>
</comment>
<dbReference type="Gene3D" id="3.60.21.10">
    <property type="match status" value="1"/>
</dbReference>
<dbReference type="EMBL" id="JAGISH010000023">
    <property type="protein sequence ID" value="MBP0485095.1"/>
    <property type="molecule type" value="Genomic_DNA"/>
</dbReference>
<dbReference type="InterPro" id="IPR029052">
    <property type="entry name" value="Metallo-depent_PP-like"/>
</dbReference>
<organism evidence="3 4">
    <name type="scientific">Sagittula salina</name>
    <dbReference type="NCBI Taxonomy" id="2820268"/>
    <lineage>
        <taxon>Bacteria</taxon>
        <taxon>Pseudomonadati</taxon>
        <taxon>Pseudomonadota</taxon>
        <taxon>Alphaproteobacteria</taxon>
        <taxon>Rhodobacterales</taxon>
        <taxon>Roseobacteraceae</taxon>
        <taxon>Sagittula</taxon>
    </lineage>
</organism>
<evidence type="ECO:0000256" key="1">
    <source>
        <dbReference type="ARBA" id="ARBA00008950"/>
    </source>
</evidence>
<sequence length="249" mass="27152">MSETLAVIADVHGNSCALRAVLADIRSQGITRVLALGDHFSGPLAARECADLLVDSDILCLRGNHDRILSEQTPERMEHSDRVAFDQLAPDHLGWLRALPDVLRLEGIFACHGSPESDTTYWLDRLGPSGETQLRPLPETLALAEGIDEALILCAHTHIPRRVDLPDGRAILNPGSVGCPGFDDTHPQYHVIEAGTHAACYATARPTPQGWATSHHHVPYDTARMVALARQHGRRTWADALGTGWLRGL</sequence>
<dbReference type="InterPro" id="IPR011152">
    <property type="entry name" value="Pesterase_MJ0912"/>
</dbReference>
<evidence type="ECO:0000313" key="4">
    <source>
        <dbReference type="Proteomes" id="UP000675940"/>
    </source>
</evidence>
<dbReference type="SUPFAM" id="SSF56300">
    <property type="entry name" value="Metallo-dependent phosphatases"/>
    <property type="match status" value="1"/>
</dbReference>
<feature type="domain" description="Calcineurin-like phosphoesterase" evidence="2">
    <location>
        <begin position="5"/>
        <end position="193"/>
    </location>
</feature>
<dbReference type="GO" id="GO:0016791">
    <property type="term" value="F:phosphatase activity"/>
    <property type="evidence" value="ECO:0007669"/>
    <property type="project" value="TreeGrafter"/>
</dbReference>
<dbReference type="PIRSF" id="PIRSF000883">
    <property type="entry name" value="Pesterase_MJ0912"/>
    <property type="match status" value="1"/>
</dbReference>
<evidence type="ECO:0000259" key="2">
    <source>
        <dbReference type="Pfam" id="PF12850"/>
    </source>
</evidence>
<comment type="caution">
    <text evidence="3">The sequence shown here is derived from an EMBL/GenBank/DDBJ whole genome shotgun (WGS) entry which is preliminary data.</text>
</comment>
<dbReference type="InterPro" id="IPR024654">
    <property type="entry name" value="Calcineurin-like_PHP_lpxH"/>
</dbReference>
<dbReference type="CDD" id="cd00838">
    <property type="entry name" value="MPP_superfamily"/>
    <property type="match status" value="1"/>
</dbReference>
<evidence type="ECO:0000313" key="3">
    <source>
        <dbReference type="EMBL" id="MBP0485095.1"/>
    </source>
</evidence>
<dbReference type="InterPro" id="IPR050126">
    <property type="entry name" value="Ap4A_hydrolase"/>
</dbReference>
<proteinExistence type="inferred from homology"/>
<gene>
    <name evidence="3" type="ORF">J5474_21715</name>
</gene>
<accession>A0A940MND8</accession>
<keyword evidence="4" id="KW-1185">Reference proteome</keyword>
<dbReference type="PANTHER" id="PTHR42850">
    <property type="entry name" value="METALLOPHOSPHOESTERASE"/>
    <property type="match status" value="1"/>
</dbReference>
<dbReference type="PANTHER" id="PTHR42850:SF2">
    <property type="entry name" value="BLL5683 PROTEIN"/>
    <property type="match status" value="1"/>
</dbReference>